<evidence type="ECO:0000313" key="3">
    <source>
        <dbReference type="Proteomes" id="UP000078224"/>
    </source>
</evidence>
<comment type="caution">
    <text evidence="2">The sequence shown here is derived from an EMBL/GenBank/DDBJ whole genome shotgun (WGS) entry which is preliminary data.</text>
</comment>
<dbReference type="PATRIC" id="fig|1354272.4.peg.2832"/>
<reference evidence="2 3" key="1">
    <citation type="submission" date="2016-04" db="EMBL/GenBank/DDBJ databases">
        <title>ATOL: Assembling a taxonomically balanced genome-scale reconstruction of the evolutionary history of the Enterobacteriaceae.</title>
        <authorList>
            <person name="Plunkett G.III."/>
            <person name="Neeno-Eckwall E.C."/>
            <person name="Glasner J.D."/>
            <person name="Perna N.T."/>
        </authorList>
    </citation>
    <scope>NUCLEOTIDE SEQUENCE [LARGE SCALE GENOMIC DNA]</scope>
    <source>
        <strain evidence="2 3">ATCC 35613</strain>
    </source>
</reference>
<protein>
    <submittedName>
        <fullName evidence="2">CopG family protein</fullName>
    </submittedName>
</protein>
<dbReference type="AlphaFoldDB" id="A0A1B7JQQ0"/>
<keyword evidence="3" id="KW-1185">Reference proteome</keyword>
<dbReference type="Pfam" id="PF04214">
    <property type="entry name" value="DUF411"/>
    <property type="match status" value="1"/>
</dbReference>
<feature type="chain" id="PRO_5008595433" evidence="1">
    <location>
        <begin position="21"/>
        <end position="140"/>
    </location>
</feature>
<organism evidence="2 3">
    <name type="scientific">Providencia heimbachae ATCC 35613</name>
    <dbReference type="NCBI Taxonomy" id="1354272"/>
    <lineage>
        <taxon>Bacteria</taxon>
        <taxon>Pseudomonadati</taxon>
        <taxon>Pseudomonadota</taxon>
        <taxon>Gammaproteobacteria</taxon>
        <taxon>Enterobacterales</taxon>
        <taxon>Morganellaceae</taxon>
        <taxon>Providencia</taxon>
    </lineage>
</organism>
<keyword evidence="1" id="KW-0732">Signal</keyword>
<name>A0A1B7JQQ0_9GAMM</name>
<gene>
    <name evidence="2" type="ORF">M998_2774</name>
</gene>
<dbReference type="InterPro" id="IPR007332">
    <property type="entry name" value="DUF411"/>
</dbReference>
<dbReference type="EMBL" id="LXEW01000038">
    <property type="protein sequence ID" value="OAT50217.1"/>
    <property type="molecule type" value="Genomic_DNA"/>
</dbReference>
<sequence>MKKIILSGMLLLSFSAFSQASTVQLYKDANCGCCQLWGEGIQKAGYNVVVNEISYDELSKLNDELNIPYNLRSCHIAKYKGKVMVGHVPAESLASIESLPNDVVGISVPGMPAGSLGMEQPSGFKQPYSIVKFKSNGEYY</sequence>
<feature type="signal peptide" evidence="1">
    <location>
        <begin position="1"/>
        <end position="20"/>
    </location>
</feature>
<evidence type="ECO:0000313" key="2">
    <source>
        <dbReference type="EMBL" id="OAT50217.1"/>
    </source>
</evidence>
<evidence type="ECO:0000256" key="1">
    <source>
        <dbReference type="SAM" id="SignalP"/>
    </source>
</evidence>
<dbReference type="OrthoDB" id="14727at2"/>
<dbReference type="Proteomes" id="UP000078224">
    <property type="component" value="Unassembled WGS sequence"/>
</dbReference>
<dbReference type="RefSeq" id="WP_068439662.1">
    <property type="nucleotide sequence ID" value="NZ_LXEW01000038.1"/>
</dbReference>
<proteinExistence type="predicted"/>
<accession>A0A1B7JQQ0</accession>